<evidence type="ECO:0000313" key="2">
    <source>
        <dbReference type="Proteomes" id="UP000256585"/>
    </source>
</evidence>
<evidence type="ECO:0000313" key="1">
    <source>
        <dbReference type="EMBL" id="AZZ65608.1"/>
    </source>
</evidence>
<accession>A0A3Q9VAC0</accession>
<keyword evidence="2" id="KW-1185">Reference proteome</keyword>
<evidence type="ECO:0008006" key="3">
    <source>
        <dbReference type="Google" id="ProtNLM"/>
    </source>
</evidence>
<dbReference type="KEGG" id="mphc:DMC14_002315"/>
<name>A0A3Q9VAC0_9BACT</name>
<protein>
    <recommendedName>
        <fullName evidence="3">Asp23/Gls24 family envelope stress response protein</fullName>
    </recommendedName>
</protein>
<dbReference type="OrthoDB" id="399145at2"/>
<organism evidence="1 2">
    <name type="scientific">Metamycoplasma phocicerebrale</name>
    <dbReference type="NCBI Taxonomy" id="142649"/>
    <lineage>
        <taxon>Bacteria</taxon>
        <taxon>Bacillati</taxon>
        <taxon>Mycoplasmatota</taxon>
        <taxon>Mycoplasmoidales</taxon>
        <taxon>Metamycoplasmataceae</taxon>
        <taxon>Metamycoplasma</taxon>
    </lineage>
</organism>
<sequence>MISKDLIIKIKNWISSIAGVVDFKTLTKENDIDFDNDGLVITKNKKNKNLLDLCIGLIILVNISAKNIVEEIYQIINYNLKDQDLKIGKICVYIKGTK</sequence>
<proteinExistence type="predicted"/>
<gene>
    <name evidence="1" type="ORF">DMC14_002315</name>
</gene>
<dbReference type="Proteomes" id="UP000256585">
    <property type="component" value="Chromosome"/>
</dbReference>
<reference evidence="1" key="1">
    <citation type="submission" date="2019-03" db="EMBL/GenBank/DDBJ databases">
        <title>Draft Sequence and Annotation of the Mycoplasma phocicerebrale Strain 1049T Genome.</title>
        <authorList>
            <person name="Frasca S.Jr."/>
            <person name="Kutish G.F."/>
            <person name="Castellanos Gell J."/>
            <person name="Michaels D.L."/>
            <person name="Brown D.R."/>
        </authorList>
    </citation>
    <scope>NUCLEOTIDE SEQUENCE</scope>
    <source>
        <strain evidence="1">1049</strain>
    </source>
</reference>
<dbReference type="AlphaFoldDB" id="A0A3Q9VAC0"/>
<dbReference type="RefSeq" id="WP_116171563.1">
    <property type="nucleotide sequence ID" value="NZ_CP033058.2"/>
</dbReference>
<dbReference type="EMBL" id="CP033058">
    <property type="protein sequence ID" value="AZZ65608.1"/>
    <property type="molecule type" value="Genomic_DNA"/>
</dbReference>